<feature type="transmembrane region" description="Helical" evidence="2">
    <location>
        <begin position="568"/>
        <end position="586"/>
    </location>
</feature>
<keyword evidence="2" id="KW-0812">Transmembrane</keyword>
<evidence type="ECO:0000256" key="1">
    <source>
        <dbReference type="SAM" id="MobiDB-lite"/>
    </source>
</evidence>
<accession>A0A9N9MH90</accession>
<feature type="transmembrane region" description="Helical" evidence="2">
    <location>
        <begin position="495"/>
        <end position="512"/>
    </location>
</feature>
<feature type="domain" description="Nose resistant-to-fluoxetine protein N-terminal" evidence="4">
    <location>
        <begin position="38"/>
        <end position="185"/>
    </location>
</feature>
<feature type="signal peptide" evidence="3">
    <location>
        <begin position="1"/>
        <end position="20"/>
    </location>
</feature>
<dbReference type="GO" id="GO:0016747">
    <property type="term" value="F:acyltransferase activity, transferring groups other than amino-acyl groups"/>
    <property type="evidence" value="ECO:0007669"/>
    <property type="project" value="InterPro"/>
</dbReference>
<dbReference type="InterPro" id="IPR006621">
    <property type="entry name" value="Nose-resist-to-fluoxetine_N"/>
</dbReference>
<dbReference type="EMBL" id="OU892278">
    <property type="protein sequence ID" value="CAG9764782.1"/>
    <property type="molecule type" value="Genomic_DNA"/>
</dbReference>
<organism evidence="5 6">
    <name type="scientific">Ceutorhynchus assimilis</name>
    <name type="common">cabbage seed weevil</name>
    <dbReference type="NCBI Taxonomy" id="467358"/>
    <lineage>
        <taxon>Eukaryota</taxon>
        <taxon>Metazoa</taxon>
        <taxon>Ecdysozoa</taxon>
        <taxon>Arthropoda</taxon>
        <taxon>Hexapoda</taxon>
        <taxon>Insecta</taxon>
        <taxon>Pterygota</taxon>
        <taxon>Neoptera</taxon>
        <taxon>Endopterygota</taxon>
        <taxon>Coleoptera</taxon>
        <taxon>Polyphaga</taxon>
        <taxon>Cucujiformia</taxon>
        <taxon>Curculionidae</taxon>
        <taxon>Ceutorhynchinae</taxon>
        <taxon>Ceutorhynchus</taxon>
    </lineage>
</organism>
<evidence type="ECO:0000256" key="3">
    <source>
        <dbReference type="SAM" id="SignalP"/>
    </source>
</evidence>
<evidence type="ECO:0000313" key="6">
    <source>
        <dbReference type="Proteomes" id="UP001152799"/>
    </source>
</evidence>
<dbReference type="Pfam" id="PF01757">
    <property type="entry name" value="Acyl_transf_3"/>
    <property type="match status" value="1"/>
</dbReference>
<dbReference type="PANTHER" id="PTHR11161">
    <property type="entry name" value="O-ACYLTRANSFERASE"/>
    <property type="match status" value="1"/>
</dbReference>
<feature type="transmembrane region" description="Helical" evidence="2">
    <location>
        <begin position="359"/>
        <end position="380"/>
    </location>
</feature>
<sequence>MHFFARSLLLLLFSVNLVFAQNVDIFPDLPLGIIEGENVLCKEQSRIYLEALRNLSLWAYEMRDSTAKSVQGILRGSIAQFGQFDECLSAKAPFATQYCVTTLAADVPTPRNPRDPKSLFYETNESVINKIYDKNDPSQQPENAVLLGWCVPASCNPEDLQEYLNNYLATVETPLTKENVSYMSIIGPQSCQAQNNGRQWDHVDISFVLTSGIILLLVIASTACDVRWTNEEKLFRGSPLRSLLVSFSLRKNYPKLGKSEDSNPALKVLYGMRVFCICMIITDHRFGTFLSSGILNFNTVEEQYRSFFGTLFFHGDLFVDSFFILSGILVTYCLLVQWEKKFLNPAFIIILRYIRMTPLYAFVIFFCATLFDFIGFGPMWTTIIAPEVQDCRKNWWTNLLYISNYVNADHMCMVHSWYLSCDFHYFIVALFMTILIHKMKKTGLIVLGLVFVASIIIPFVIVFIHKRPAVLFFYLDFIRSPKTHPDFLLTYIKSHARSTPYIVGMIAGYMFYRMRQQKTNVNWIMSYLIFTVSITLMVVSIVTGAIFYDPYYQYDTLDAAAYSSMHRTVWSIGSIGVLYVASYGQIKWVYSFLSWKPWVPLSKLVYGAYLVHFQIQMRGVAKKGAADVTSYFDIISFAASDIVLSFGLAFVLYLAIEAPFRNIFSVLFFPPKDNKKDKSNSSNNNNNNSEENLSQSTCDSHL</sequence>
<reference evidence="5" key="1">
    <citation type="submission" date="2022-01" db="EMBL/GenBank/DDBJ databases">
        <authorList>
            <person name="King R."/>
        </authorList>
    </citation>
    <scope>NUCLEOTIDE SEQUENCE</scope>
</reference>
<feature type="transmembrane region" description="Helical" evidence="2">
    <location>
        <begin position="417"/>
        <end position="436"/>
    </location>
</feature>
<evidence type="ECO:0000259" key="4">
    <source>
        <dbReference type="SMART" id="SM00703"/>
    </source>
</evidence>
<dbReference type="OrthoDB" id="6585993at2759"/>
<dbReference type="InterPro" id="IPR002656">
    <property type="entry name" value="Acyl_transf_3_dom"/>
</dbReference>
<proteinExistence type="predicted"/>
<feature type="transmembrane region" description="Helical" evidence="2">
    <location>
        <begin position="317"/>
        <end position="338"/>
    </location>
</feature>
<dbReference type="Proteomes" id="UP001152799">
    <property type="component" value="Chromosome 2"/>
</dbReference>
<keyword evidence="2" id="KW-0472">Membrane</keyword>
<dbReference type="PANTHER" id="PTHR11161:SF71">
    <property type="entry name" value="NOSE RESISTANT-TO-FLUOXETINE PROTEIN N-TERMINAL DOMAIN-CONTAINING PROTEIN"/>
    <property type="match status" value="1"/>
</dbReference>
<feature type="region of interest" description="Disordered" evidence="1">
    <location>
        <begin position="674"/>
        <end position="702"/>
    </location>
</feature>
<gene>
    <name evidence="5" type="ORF">CEUTPL_LOCUS5409</name>
</gene>
<feature type="transmembrane region" description="Helical" evidence="2">
    <location>
        <begin position="443"/>
        <end position="464"/>
    </location>
</feature>
<feature type="transmembrane region" description="Helical" evidence="2">
    <location>
        <begin position="635"/>
        <end position="656"/>
    </location>
</feature>
<evidence type="ECO:0000256" key="2">
    <source>
        <dbReference type="SAM" id="Phobius"/>
    </source>
</evidence>
<name>A0A9N9MH90_9CUCU</name>
<feature type="transmembrane region" description="Helical" evidence="2">
    <location>
        <begin position="524"/>
        <end position="548"/>
    </location>
</feature>
<feature type="compositionally biased region" description="Low complexity" evidence="1">
    <location>
        <begin position="680"/>
        <end position="692"/>
    </location>
</feature>
<dbReference type="SMART" id="SM00703">
    <property type="entry name" value="NRF"/>
    <property type="match status" value="1"/>
</dbReference>
<feature type="chain" id="PRO_5040168442" description="Nose resistant-to-fluoxetine protein N-terminal domain-containing protein" evidence="3">
    <location>
        <begin position="21"/>
        <end position="702"/>
    </location>
</feature>
<dbReference type="AlphaFoldDB" id="A0A9N9MH90"/>
<keyword evidence="6" id="KW-1185">Reference proteome</keyword>
<evidence type="ECO:0000313" key="5">
    <source>
        <dbReference type="EMBL" id="CAG9764782.1"/>
    </source>
</evidence>
<protein>
    <recommendedName>
        <fullName evidence="4">Nose resistant-to-fluoxetine protein N-terminal domain-containing protein</fullName>
    </recommendedName>
</protein>
<feature type="compositionally biased region" description="Polar residues" evidence="1">
    <location>
        <begin position="693"/>
        <end position="702"/>
    </location>
</feature>
<dbReference type="Pfam" id="PF20146">
    <property type="entry name" value="NRF"/>
    <property type="match status" value="1"/>
</dbReference>
<feature type="transmembrane region" description="Helical" evidence="2">
    <location>
        <begin position="598"/>
        <end position="615"/>
    </location>
</feature>
<dbReference type="InterPro" id="IPR052728">
    <property type="entry name" value="O2_lipid_transport_reg"/>
</dbReference>
<keyword evidence="2" id="KW-1133">Transmembrane helix</keyword>
<keyword evidence="3" id="KW-0732">Signal</keyword>